<dbReference type="SUPFAM" id="SSF51621">
    <property type="entry name" value="Phosphoenolpyruvate/pyruvate domain"/>
    <property type="match status" value="1"/>
</dbReference>
<dbReference type="AlphaFoldDB" id="A0A7W8VFI6"/>
<evidence type="ECO:0000256" key="2">
    <source>
        <dbReference type="ARBA" id="ARBA00022723"/>
    </source>
</evidence>
<proteinExistence type="inferred from homology"/>
<dbReference type="Proteomes" id="UP000572635">
    <property type="component" value="Unassembled WGS sequence"/>
</dbReference>
<evidence type="ECO:0000313" key="6">
    <source>
        <dbReference type="Proteomes" id="UP000572635"/>
    </source>
</evidence>
<evidence type="ECO:0000256" key="1">
    <source>
        <dbReference type="ARBA" id="ARBA00005568"/>
    </source>
</evidence>
<dbReference type="EMBL" id="JACHDB010000001">
    <property type="protein sequence ID" value="MBB5434004.1"/>
    <property type="molecule type" value="Genomic_DNA"/>
</dbReference>
<organism evidence="5 6">
    <name type="scientific">Nocardiopsis composta</name>
    <dbReference type="NCBI Taxonomy" id="157465"/>
    <lineage>
        <taxon>Bacteria</taxon>
        <taxon>Bacillati</taxon>
        <taxon>Actinomycetota</taxon>
        <taxon>Actinomycetes</taxon>
        <taxon>Streptosporangiales</taxon>
        <taxon>Nocardiopsidaceae</taxon>
        <taxon>Nocardiopsis</taxon>
    </lineage>
</organism>
<keyword evidence="3 5" id="KW-0456">Lyase</keyword>
<dbReference type="RefSeq" id="WP_221331618.1">
    <property type="nucleotide sequence ID" value="NZ_BAAAJD010000040.1"/>
</dbReference>
<feature type="domain" description="HpcH/HpaI aldolase/citrate lyase" evidence="4">
    <location>
        <begin position="31"/>
        <end position="215"/>
    </location>
</feature>
<evidence type="ECO:0000259" key="4">
    <source>
        <dbReference type="Pfam" id="PF03328"/>
    </source>
</evidence>
<comment type="similarity">
    <text evidence="1">Belongs to the HpcH/HpaI aldolase family.</text>
</comment>
<dbReference type="GO" id="GO:0046872">
    <property type="term" value="F:metal ion binding"/>
    <property type="evidence" value="ECO:0007669"/>
    <property type="project" value="UniProtKB-KW"/>
</dbReference>
<dbReference type="GO" id="GO:0005737">
    <property type="term" value="C:cytoplasm"/>
    <property type="evidence" value="ECO:0007669"/>
    <property type="project" value="TreeGrafter"/>
</dbReference>
<accession>A0A7W8VFI6</accession>
<dbReference type="PANTHER" id="PTHR30502:SF0">
    <property type="entry name" value="PHOSPHOENOLPYRUVATE CARBOXYLASE FAMILY PROTEIN"/>
    <property type="match status" value="1"/>
</dbReference>
<keyword evidence="2" id="KW-0479">Metal-binding</keyword>
<dbReference type="InterPro" id="IPR050251">
    <property type="entry name" value="HpcH-HpaI_aldolase"/>
</dbReference>
<dbReference type="EC" id="4.1.2.52" evidence="5"/>
<dbReference type="InterPro" id="IPR015813">
    <property type="entry name" value="Pyrv/PenolPyrv_kinase-like_dom"/>
</dbReference>
<dbReference type="InterPro" id="IPR040442">
    <property type="entry name" value="Pyrv_kinase-like_dom_sf"/>
</dbReference>
<sequence>MSAPPGPLRSRIAAGERPLGALLRMPGEEPVEMLGTAGFDFVLIDCEHGPADVADLRRHIAAAQVHGMAVLVRVGADEPALALRALDHGAAGIVVPHVDGPRDAERAVRAVRHPPLGDRGFATYGRAGGYGTVPAAEHLRRAEADVLLIVMAESEQGCDRAKEVLAVPGVDGVLVGPADLAVSMGEPGGQDGPRVRAAVDRVHREAAAAGRIRMDITGGAPAVRAAYASGADLVVVNLTRVLMDLFTGLASGPRPGGDGARGR</sequence>
<dbReference type="InterPro" id="IPR005000">
    <property type="entry name" value="Aldolase/citrate-lyase_domain"/>
</dbReference>
<protein>
    <submittedName>
        <fullName evidence="5">4-hydroxy-2-oxoheptanedioate aldolase</fullName>
        <ecNumber evidence="5">4.1.2.52</ecNumber>
    </submittedName>
</protein>
<gene>
    <name evidence="5" type="ORF">HDA36_004088</name>
</gene>
<dbReference type="GO" id="GO:0016832">
    <property type="term" value="F:aldehyde-lyase activity"/>
    <property type="evidence" value="ECO:0007669"/>
    <property type="project" value="TreeGrafter"/>
</dbReference>
<dbReference type="Pfam" id="PF03328">
    <property type="entry name" value="HpcH_HpaI"/>
    <property type="match status" value="1"/>
</dbReference>
<keyword evidence="6" id="KW-1185">Reference proteome</keyword>
<evidence type="ECO:0000256" key="3">
    <source>
        <dbReference type="ARBA" id="ARBA00023239"/>
    </source>
</evidence>
<comment type="caution">
    <text evidence="5">The sequence shown here is derived from an EMBL/GenBank/DDBJ whole genome shotgun (WGS) entry which is preliminary data.</text>
</comment>
<evidence type="ECO:0000313" key="5">
    <source>
        <dbReference type="EMBL" id="MBB5434004.1"/>
    </source>
</evidence>
<name>A0A7W8VFI6_9ACTN</name>
<dbReference type="Gene3D" id="3.20.20.60">
    <property type="entry name" value="Phosphoenolpyruvate-binding domains"/>
    <property type="match status" value="1"/>
</dbReference>
<reference evidence="5 6" key="1">
    <citation type="submission" date="2020-08" db="EMBL/GenBank/DDBJ databases">
        <title>Sequencing the genomes of 1000 actinobacteria strains.</title>
        <authorList>
            <person name="Klenk H.-P."/>
        </authorList>
    </citation>
    <scope>NUCLEOTIDE SEQUENCE [LARGE SCALE GENOMIC DNA]</scope>
    <source>
        <strain evidence="5 6">DSM 44551</strain>
    </source>
</reference>
<dbReference type="PANTHER" id="PTHR30502">
    <property type="entry name" value="2-KETO-3-DEOXY-L-RHAMNONATE ALDOLASE"/>
    <property type="match status" value="1"/>
</dbReference>